<dbReference type="AlphaFoldDB" id="A0A8X6MYF4"/>
<dbReference type="Pfam" id="PF12762">
    <property type="entry name" value="DDE_Tnp_IS1595"/>
    <property type="match status" value="1"/>
</dbReference>
<accession>A0A8X6MYF4</accession>
<gene>
    <name evidence="2" type="primary">g.40696</name>
    <name evidence="2" type="ORF">NPIL_69471</name>
</gene>
<dbReference type="PANTHER" id="PTHR47163:SF2">
    <property type="entry name" value="SI:DKEY-17M8.2"/>
    <property type="match status" value="1"/>
</dbReference>
<evidence type="ECO:0000313" key="2">
    <source>
        <dbReference type="EMBL" id="GFS84143.1"/>
    </source>
</evidence>
<organism evidence="2 3">
    <name type="scientific">Nephila pilipes</name>
    <name type="common">Giant wood spider</name>
    <name type="synonym">Nephila maculata</name>
    <dbReference type="NCBI Taxonomy" id="299642"/>
    <lineage>
        <taxon>Eukaryota</taxon>
        <taxon>Metazoa</taxon>
        <taxon>Ecdysozoa</taxon>
        <taxon>Arthropoda</taxon>
        <taxon>Chelicerata</taxon>
        <taxon>Arachnida</taxon>
        <taxon>Araneae</taxon>
        <taxon>Araneomorphae</taxon>
        <taxon>Entelegynae</taxon>
        <taxon>Araneoidea</taxon>
        <taxon>Nephilidae</taxon>
        <taxon>Nephila</taxon>
    </lineage>
</organism>
<reference evidence="2" key="1">
    <citation type="submission" date="2020-08" db="EMBL/GenBank/DDBJ databases">
        <title>Multicomponent nature underlies the extraordinary mechanical properties of spider dragline silk.</title>
        <authorList>
            <person name="Kono N."/>
            <person name="Nakamura H."/>
            <person name="Mori M."/>
            <person name="Yoshida Y."/>
            <person name="Ohtoshi R."/>
            <person name="Malay A.D."/>
            <person name="Moran D.A.P."/>
            <person name="Tomita M."/>
            <person name="Numata K."/>
            <person name="Arakawa K."/>
        </authorList>
    </citation>
    <scope>NUCLEOTIDE SEQUENCE</scope>
</reference>
<evidence type="ECO:0000313" key="3">
    <source>
        <dbReference type="Proteomes" id="UP000887013"/>
    </source>
</evidence>
<evidence type="ECO:0000259" key="1">
    <source>
        <dbReference type="Pfam" id="PF12762"/>
    </source>
</evidence>
<feature type="domain" description="ISXO2-like transposase" evidence="1">
    <location>
        <begin position="197"/>
        <end position="306"/>
    </location>
</feature>
<sequence>MSKSNATGEDKVEYILPDTPQRSINKVRKKRDICSLVKQPRKSRKYAGMQADDFHNILTSNLFEFCQNLKLLAPSVTCHCGETMNLSVLEDSADGYQWTCRKKKENEHCSVQCIRKGTWFENSGLSIQEILWIAYMWVHEYSLVSMLHECDQPSELLSDWSTSCRDSCRLILECKRDPIGGHDKLVEIFECKFKTNEEFRKPNKSNKTYKNERWVFCALEQFSTNTIFLIVKNKKSDTLYEIFDQFFLPGTTIFSHIWNAYVDLSRENFEYLTNEKSLTFHDTNTKTDMDTIEAFWTIAKRPRPGLNYWNKYEYDSKFCEFFYRKSLVFAKDAYLAFLKDIARIYIPLDRVIKVSPPELDE</sequence>
<protein>
    <submittedName>
        <fullName evidence="2">DDE_Tnp_IS1595 domain-containing protein</fullName>
    </submittedName>
</protein>
<dbReference type="OrthoDB" id="6412411at2759"/>
<name>A0A8X6MYF4_NEPPI</name>
<dbReference type="InterPro" id="IPR024445">
    <property type="entry name" value="Tnp_ISXO2-like"/>
</dbReference>
<dbReference type="EMBL" id="BMAW01052087">
    <property type="protein sequence ID" value="GFS84143.1"/>
    <property type="molecule type" value="Genomic_DNA"/>
</dbReference>
<proteinExistence type="predicted"/>
<dbReference type="InterPro" id="IPR053164">
    <property type="entry name" value="IS1016-like_transposase"/>
</dbReference>
<dbReference type="PANTHER" id="PTHR47163">
    <property type="entry name" value="DDE_TNP_IS1595 DOMAIN-CONTAINING PROTEIN"/>
    <property type="match status" value="1"/>
</dbReference>
<dbReference type="Proteomes" id="UP000887013">
    <property type="component" value="Unassembled WGS sequence"/>
</dbReference>
<keyword evidence="3" id="KW-1185">Reference proteome</keyword>
<comment type="caution">
    <text evidence="2">The sequence shown here is derived from an EMBL/GenBank/DDBJ whole genome shotgun (WGS) entry which is preliminary data.</text>
</comment>